<organism evidence="3 4">
    <name type="scientific">Brevibacterium otitidis</name>
    <dbReference type="NCBI Taxonomy" id="53364"/>
    <lineage>
        <taxon>Bacteria</taxon>
        <taxon>Bacillati</taxon>
        <taxon>Actinomycetota</taxon>
        <taxon>Actinomycetes</taxon>
        <taxon>Micrococcales</taxon>
        <taxon>Brevibacteriaceae</taxon>
        <taxon>Brevibacterium</taxon>
    </lineage>
</organism>
<feature type="domain" description="Putative regulatory protein FmdB zinc ribbon" evidence="2">
    <location>
        <begin position="1"/>
        <end position="40"/>
    </location>
</feature>
<name>A0ABV5X4X0_9MICO</name>
<evidence type="ECO:0000313" key="4">
    <source>
        <dbReference type="Proteomes" id="UP001589707"/>
    </source>
</evidence>
<dbReference type="RefSeq" id="WP_376841441.1">
    <property type="nucleotide sequence ID" value="NZ_JBHMAU010000114.1"/>
</dbReference>
<accession>A0ABV5X4X0</accession>
<protein>
    <submittedName>
        <fullName evidence="3">Zinc ribbon domain-containing protein</fullName>
    </submittedName>
</protein>
<dbReference type="Pfam" id="PF09723">
    <property type="entry name" value="Zn_ribbon_8"/>
    <property type="match status" value="1"/>
</dbReference>
<comment type="caution">
    <text evidence="3">The sequence shown here is derived from an EMBL/GenBank/DDBJ whole genome shotgun (WGS) entry which is preliminary data.</text>
</comment>
<dbReference type="NCBIfam" id="TIGR02605">
    <property type="entry name" value="CxxC_CxxC_SSSS"/>
    <property type="match status" value="1"/>
</dbReference>
<keyword evidence="4" id="KW-1185">Reference proteome</keyword>
<feature type="region of interest" description="Disordered" evidence="1">
    <location>
        <begin position="123"/>
        <end position="148"/>
    </location>
</feature>
<dbReference type="Proteomes" id="UP001589707">
    <property type="component" value="Unassembled WGS sequence"/>
</dbReference>
<evidence type="ECO:0000256" key="1">
    <source>
        <dbReference type="SAM" id="MobiDB-lite"/>
    </source>
</evidence>
<dbReference type="InterPro" id="IPR013429">
    <property type="entry name" value="Regulatory_FmdB_Zinc_ribbon"/>
</dbReference>
<proteinExistence type="predicted"/>
<reference evidence="3 4" key="1">
    <citation type="submission" date="2024-09" db="EMBL/GenBank/DDBJ databases">
        <authorList>
            <person name="Sun Q."/>
            <person name="Mori K."/>
        </authorList>
    </citation>
    <scope>NUCLEOTIDE SEQUENCE [LARGE SCALE GENOMIC DNA]</scope>
    <source>
        <strain evidence="3 4">JCM 11683</strain>
    </source>
</reference>
<evidence type="ECO:0000259" key="2">
    <source>
        <dbReference type="SMART" id="SM00834"/>
    </source>
</evidence>
<feature type="compositionally biased region" description="Basic and acidic residues" evidence="1">
    <location>
        <begin position="139"/>
        <end position="148"/>
    </location>
</feature>
<dbReference type="EMBL" id="JBHMAU010000114">
    <property type="protein sequence ID" value="MFB9777477.1"/>
    <property type="molecule type" value="Genomic_DNA"/>
</dbReference>
<feature type="region of interest" description="Disordered" evidence="1">
    <location>
        <begin position="45"/>
        <end position="72"/>
    </location>
</feature>
<sequence>MILYDYRCDSGHLFEAAVKAMTSPAPDCPDCGAAAGRVLTRVRLSGQASAGRSRDEMPKSWTGMGGGHPDAVKHWRTAMSKREKLEEKYPELGGDRRPILAHEGIFRDRPLRAGDDIATSVSSALEAEKATASSHKGHSHEPVWRKAN</sequence>
<gene>
    <name evidence="3" type="ORF">ACFFN1_13935</name>
</gene>
<dbReference type="SMART" id="SM00834">
    <property type="entry name" value="CxxC_CXXC_SSSS"/>
    <property type="match status" value="1"/>
</dbReference>
<evidence type="ECO:0000313" key="3">
    <source>
        <dbReference type="EMBL" id="MFB9777477.1"/>
    </source>
</evidence>